<dbReference type="RefSeq" id="WP_069707986.1">
    <property type="nucleotide sequence ID" value="NZ_CP017075.1"/>
</dbReference>
<sequence>MGTSRSNTGARKAVEKVSPSQLERPEIEAEDDIDPVFALFKVTYGDGRTAPSKSIFTPFSETERNELLDLKAVRELTADEAKLFTPTAAASTAPAGSDVIE</sequence>
<feature type="region of interest" description="Disordered" evidence="1">
    <location>
        <begin position="1"/>
        <end position="25"/>
    </location>
</feature>
<evidence type="ECO:0000256" key="1">
    <source>
        <dbReference type="SAM" id="MobiDB-lite"/>
    </source>
</evidence>
<organism evidence="2 3">
    <name type="scientific">Novosphingobium resinovorum</name>
    <dbReference type="NCBI Taxonomy" id="158500"/>
    <lineage>
        <taxon>Bacteria</taxon>
        <taxon>Pseudomonadati</taxon>
        <taxon>Pseudomonadota</taxon>
        <taxon>Alphaproteobacteria</taxon>
        <taxon>Sphingomonadales</taxon>
        <taxon>Sphingomonadaceae</taxon>
        <taxon>Novosphingobium</taxon>
    </lineage>
</organism>
<reference evidence="3" key="1">
    <citation type="journal article" date="2017" name="J. Biotechnol.">
        <title>Complete genome sequence of Novosphingobium resinovorum SA1, a versatile xenobiotic-degrading bacterium capable of utilizing sulfanilic acid.</title>
        <authorList>
            <person name="Hegedus B."/>
            <person name="Kos P.B."/>
            <person name="Balint B."/>
            <person name="Maroti G."/>
            <person name="Gan H.M."/>
            <person name="Perei K."/>
            <person name="Rakhely G."/>
        </authorList>
    </citation>
    <scope>NUCLEOTIDE SEQUENCE [LARGE SCALE GENOMIC DNA]</scope>
    <source>
        <strain evidence="3">SA1</strain>
    </source>
</reference>
<dbReference type="Proteomes" id="UP000094626">
    <property type="component" value="Chromosome"/>
</dbReference>
<accession>A0A1D8A382</accession>
<proteinExistence type="predicted"/>
<gene>
    <name evidence="2" type="ORF">BES08_07295</name>
</gene>
<dbReference type="AlphaFoldDB" id="A0A1D8A382"/>
<dbReference type="EMBL" id="CP017075">
    <property type="protein sequence ID" value="AOR76575.1"/>
    <property type="molecule type" value="Genomic_DNA"/>
</dbReference>
<evidence type="ECO:0000313" key="3">
    <source>
        <dbReference type="Proteomes" id="UP000094626"/>
    </source>
</evidence>
<dbReference type="KEGG" id="nre:BES08_07295"/>
<evidence type="ECO:0000313" key="2">
    <source>
        <dbReference type="EMBL" id="AOR76575.1"/>
    </source>
</evidence>
<name>A0A1D8A382_9SPHN</name>
<protein>
    <submittedName>
        <fullName evidence="2">Uncharacterized protein</fullName>
    </submittedName>
</protein>
<keyword evidence="3" id="KW-1185">Reference proteome</keyword>